<name>A0A9D1G1D5_9FIRM</name>
<dbReference type="InterPro" id="IPR000182">
    <property type="entry name" value="GNAT_dom"/>
</dbReference>
<comment type="caution">
    <text evidence="4">The sequence shown here is derived from an EMBL/GenBank/DDBJ whole genome shotgun (WGS) entry which is preliminary data.</text>
</comment>
<evidence type="ECO:0000313" key="4">
    <source>
        <dbReference type="EMBL" id="HIS92700.1"/>
    </source>
</evidence>
<reference evidence="4" key="1">
    <citation type="submission" date="2020-10" db="EMBL/GenBank/DDBJ databases">
        <authorList>
            <person name="Gilroy R."/>
        </authorList>
    </citation>
    <scope>NUCLEOTIDE SEQUENCE</scope>
    <source>
        <strain evidence="4">13766</strain>
    </source>
</reference>
<dbReference type="InterPro" id="IPR050832">
    <property type="entry name" value="Bact_Acetyltransf"/>
</dbReference>
<dbReference type="Gene3D" id="3.40.630.30">
    <property type="match status" value="1"/>
</dbReference>
<sequence>MIRLATETDAEALEQLNIAFNGPGETNLAHIRASLRENRQEAVVVDEEDGTLTGFLCLQIRRSFCYDACVPEITELYVRPEYRRQGIARRMLLFAEEHCQRQYSCQGLDLLTGDDNRIAQAVYRSLGYAPDGELHLSKAL</sequence>
<feature type="domain" description="N-acetyltransferase" evidence="3">
    <location>
        <begin position="1"/>
        <end position="140"/>
    </location>
</feature>
<evidence type="ECO:0000256" key="2">
    <source>
        <dbReference type="ARBA" id="ARBA00023315"/>
    </source>
</evidence>
<dbReference type="PANTHER" id="PTHR43877:SF1">
    <property type="entry name" value="ACETYLTRANSFERASE"/>
    <property type="match status" value="1"/>
</dbReference>
<evidence type="ECO:0000259" key="3">
    <source>
        <dbReference type="PROSITE" id="PS51186"/>
    </source>
</evidence>
<evidence type="ECO:0000313" key="5">
    <source>
        <dbReference type="Proteomes" id="UP000824140"/>
    </source>
</evidence>
<accession>A0A9D1G1D5</accession>
<keyword evidence="1" id="KW-0808">Transferase</keyword>
<dbReference type="PANTHER" id="PTHR43877">
    <property type="entry name" value="AMINOALKYLPHOSPHONATE N-ACETYLTRANSFERASE-RELATED-RELATED"/>
    <property type="match status" value="1"/>
</dbReference>
<gene>
    <name evidence="4" type="ORF">IAA84_06735</name>
</gene>
<dbReference type="PROSITE" id="PS51186">
    <property type="entry name" value="GNAT"/>
    <property type="match status" value="1"/>
</dbReference>
<dbReference type="EMBL" id="DVJN01000132">
    <property type="protein sequence ID" value="HIS92700.1"/>
    <property type="molecule type" value="Genomic_DNA"/>
</dbReference>
<dbReference type="GO" id="GO:0016747">
    <property type="term" value="F:acyltransferase activity, transferring groups other than amino-acyl groups"/>
    <property type="evidence" value="ECO:0007669"/>
    <property type="project" value="InterPro"/>
</dbReference>
<dbReference type="Pfam" id="PF00583">
    <property type="entry name" value="Acetyltransf_1"/>
    <property type="match status" value="1"/>
</dbReference>
<reference evidence="4" key="2">
    <citation type="journal article" date="2021" name="PeerJ">
        <title>Extensive microbial diversity within the chicken gut microbiome revealed by metagenomics and culture.</title>
        <authorList>
            <person name="Gilroy R."/>
            <person name="Ravi A."/>
            <person name="Getino M."/>
            <person name="Pursley I."/>
            <person name="Horton D.L."/>
            <person name="Alikhan N.F."/>
            <person name="Baker D."/>
            <person name="Gharbi K."/>
            <person name="Hall N."/>
            <person name="Watson M."/>
            <person name="Adriaenssens E.M."/>
            <person name="Foster-Nyarko E."/>
            <person name="Jarju S."/>
            <person name="Secka A."/>
            <person name="Antonio M."/>
            <person name="Oren A."/>
            <person name="Chaudhuri R.R."/>
            <person name="La Ragione R."/>
            <person name="Hildebrand F."/>
            <person name="Pallen M.J."/>
        </authorList>
    </citation>
    <scope>NUCLEOTIDE SEQUENCE</scope>
    <source>
        <strain evidence="4">13766</strain>
    </source>
</reference>
<dbReference type="AlphaFoldDB" id="A0A9D1G1D5"/>
<dbReference type="SUPFAM" id="SSF55729">
    <property type="entry name" value="Acyl-CoA N-acyltransferases (Nat)"/>
    <property type="match status" value="1"/>
</dbReference>
<keyword evidence="2" id="KW-0012">Acyltransferase</keyword>
<evidence type="ECO:0000256" key="1">
    <source>
        <dbReference type="ARBA" id="ARBA00022679"/>
    </source>
</evidence>
<dbReference type="Proteomes" id="UP000824140">
    <property type="component" value="Unassembled WGS sequence"/>
</dbReference>
<dbReference type="CDD" id="cd04301">
    <property type="entry name" value="NAT_SF"/>
    <property type="match status" value="1"/>
</dbReference>
<proteinExistence type="predicted"/>
<organism evidence="4 5">
    <name type="scientific">Candidatus Alectryocaccomicrobium excrementavium</name>
    <dbReference type="NCBI Taxonomy" id="2840668"/>
    <lineage>
        <taxon>Bacteria</taxon>
        <taxon>Bacillati</taxon>
        <taxon>Bacillota</taxon>
        <taxon>Clostridia</taxon>
        <taxon>Candidatus Alectryocaccomicrobium</taxon>
    </lineage>
</organism>
<protein>
    <submittedName>
        <fullName evidence="4">GNAT family N-acetyltransferase</fullName>
    </submittedName>
</protein>
<dbReference type="InterPro" id="IPR016181">
    <property type="entry name" value="Acyl_CoA_acyltransferase"/>
</dbReference>